<protein>
    <recommendedName>
        <fullName evidence="3">Striatin N-terminal domain-containing protein</fullName>
    </recommendedName>
</protein>
<feature type="region of interest" description="Disordered" evidence="2">
    <location>
        <begin position="112"/>
        <end position="134"/>
    </location>
</feature>
<dbReference type="PANTHER" id="PTHR15653">
    <property type="entry name" value="STRIATIN"/>
    <property type="match status" value="1"/>
</dbReference>
<feature type="compositionally biased region" description="Polar residues" evidence="2">
    <location>
        <begin position="115"/>
        <end position="134"/>
    </location>
</feature>
<organism evidence="4 5">
    <name type="scientific">Tegillarca granosa</name>
    <name type="common">Malaysian cockle</name>
    <name type="synonym">Anadara granosa</name>
    <dbReference type="NCBI Taxonomy" id="220873"/>
    <lineage>
        <taxon>Eukaryota</taxon>
        <taxon>Metazoa</taxon>
        <taxon>Spiralia</taxon>
        <taxon>Lophotrochozoa</taxon>
        <taxon>Mollusca</taxon>
        <taxon>Bivalvia</taxon>
        <taxon>Autobranchia</taxon>
        <taxon>Pteriomorphia</taxon>
        <taxon>Arcoida</taxon>
        <taxon>Arcoidea</taxon>
        <taxon>Arcidae</taxon>
        <taxon>Tegillarca</taxon>
    </lineage>
</organism>
<evidence type="ECO:0000313" key="5">
    <source>
        <dbReference type="Proteomes" id="UP001217089"/>
    </source>
</evidence>
<evidence type="ECO:0000259" key="3">
    <source>
        <dbReference type="Pfam" id="PF08232"/>
    </source>
</evidence>
<name>A0ABQ9FAL4_TEGGR</name>
<comment type="caution">
    <text evidence="4">The sequence shown here is derived from an EMBL/GenBank/DDBJ whole genome shotgun (WGS) entry which is preliminary data.</text>
</comment>
<dbReference type="PANTHER" id="PTHR15653:SF0">
    <property type="entry name" value="CONNECTOR OF KINASE TO AP-1, ISOFORM E"/>
    <property type="match status" value="1"/>
</dbReference>
<dbReference type="Proteomes" id="UP001217089">
    <property type="component" value="Unassembled WGS sequence"/>
</dbReference>
<feature type="compositionally biased region" description="Polar residues" evidence="2">
    <location>
        <begin position="177"/>
        <end position="187"/>
    </location>
</feature>
<evidence type="ECO:0000256" key="2">
    <source>
        <dbReference type="SAM" id="MobiDB-lite"/>
    </source>
</evidence>
<accession>A0ABQ9FAL4</accession>
<feature type="region of interest" description="Disordered" evidence="2">
    <location>
        <begin position="177"/>
        <end position="197"/>
    </location>
</feature>
<evidence type="ECO:0000256" key="1">
    <source>
        <dbReference type="ARBA" id="ARBA00023054"/>
    </source>
</evidence>
<keyword evidence="5" id="KW-1185">Reference proteome</keyword>
<keyword evidence="1" id="KW-0175">Coiled coil</keyword>
<gene>
    <name evidence="4" type="ORF">KUTeg_009188</name>
</gene>
<dbReference type="InterPro" id="IPR051488">
    <property type="entry name" value="WD_repeat_striatin"/>
</dbReference>
<sequence>MILIGYTNFPLINFKGRNIRNINHRLFITAPSIDKRKYNGDHVMKMLDEGPGSQLSGQIGQVSGSIGMMTKQQQDEANQRPQYSMPGILHFLQTEWSRFEMERSQWEVERAELQSVPTSNETNATSTVSTSGDISVSNTSYTSTNLCENAKIQVTKVNDPDGEVAIDSSDAILDTETSVCNDGSSDSELPDCSDQIL</sequence>
<feature type="domain" description="Striatin N-terminal" evidence="3">
    <location>
        <begin position="84"/>
        <end position="115"/>
    </location>
</feature>
<dbReference type="EMBL" id="JARBDR010000385">
    <property type="protein sequence ID" value="KAJ8313271.1"/>
    <property type="molecule type" value="Genomic_DNA"/>
</dbReference>
<reference evidence="4 5" key="1">
    <citation type="submission" date="2022-12" db="EMBL/GenBank/DDBJ databases">
        <title>Chromosome-level genome of Tegillarca granosa.</title>
        <authorList>
            <person name="Kim J."/>
        </authorList>
    </citation>
    <scope>NUCLEOTIDE SEQUENCE [LARGE SCALE GENOMIC DNA]</scope>
    <source>
        <strain evidence="4">Teg-2019</strain>
        <tissue evidence="4">Adductor muscle</tissue>
    </source>
</reference>
<proteinExistence type="predicted"/>
<evidence type="ECO:0000313" key="4">
    <source>
        <dbReference type="EMBL" id="KAJ8313271.1"/>
    </source>
</evidence>
<dbReference type="Pfam" id="PF08232">
    <property type="entry name" value="Striatin"/>
    <property type="match status" value="1"/>
</dbReference>
<dbReference type="InterPro" id="IPR013258">
    <property type="entry name" value="Striatin_N"/>
</dbReference>